<keyword evidence="1" id="KW-0812">Transmembrane</keyword>
<keyword evidence="1" id="KW-1133">Transmembrane helix</keyword>
<protein>
    <submittedName>
        <fullName evidence="3">Pilus assembly protein TadE</fullName>
    </submittedName>
</protein>
<feature type="transmembrane region" description="Helical" evidence="1">
    <location>
        <begin position="20"/>
        <end position="40"/>
    </location>
</feature>
<dbReference type="InterPro" id="IPR012495">
    <property type="entry name" value="TadE-like_dom"/>
</dbReference>
<gene>
    <name evidence="3" type="ORF">BKK80_04555</name>
</gene>
<evidence type="ECO:0000313" key="3">
    <source>
        <dbReference type="EMBL" id="AOZ05178.1"/>
    </source>
</evidence>
<dbReference type="Proteomes" id="UP000177515">
    <property type="component" value="Chromosome 1"/>
</dbReference>
<evidence type="ECO:0000259" key="2">
    <source>
        <dbReference type="Pfam" id="PF07811"/>
    </source>
</evidence>
<dbReference type="RefSeq" id="WP_071011149.1">
    <property type="nucleotide sequence ID" value="NZ_CP017754.1"/>
</dbReference>
<evidence type="ECO:0000313" key="4">
    <source>
        <dbReference type="Proteomes" id="UP000177515"/>
    </source>
</evidence>
<dbReference type="EMBL" id="CP017754">
    <property type="protein sequence ID" value="AOZ05178.1"/>
    <property type="molecule type" value="Genomic_DNA"/>
</dbReference>
<sequence>MRANLRPPARQHGQAAVEFIVIAPLLLFFCLGILQFALLYQAKATLDYATLQAAREGAVNHGSLESMRIGLARGLAPLYARAADADGSQAAFDKARADVRAHSVITLVSPTPAMLRDFGQPVGYDGKTFTEIANDTLYYRNTRAGRESGVNIQDANLLKIRALYCYDMYVPLANKVFYYVANVIGNIGSGGILTREPAEPGDPYGRPANPDSPCLVKLEDGIETGRWPLALESEALVRMQSPFRGGK</sequence>
<proteinExistence type="predicted"/>
<name>A0ABM6F202_9BURK</name>
<organism evidence="3 4">
    <name type="scientific">Cupriavidus malaysiensis</name>
    <dbReference type="NCBI Taxonomy" id="367825"/>
    <lineage>
        <taxon>Bacteria</taxon>
        <taxon>Pseudomonadati</taxon>
        <taxon>Pseudomonadota</taxon>
        <taxon>Betaproteobacteria</taxon>
        <taxon>Burkholderiales</taxon>
        <taxon>Burkholderiaceae</taxon>
        <taxon>Cupriavidus</taxon>
    </lineage>
</organism>
<feature type="domain" description="TadE-like" evidence="2">
    <location>
        <begin position="13"/>
        <end position="55"/>
    </location>
</feature>
<keyword evidence="1" id="KW-0472">Membrane</keyword>
<accession>A0ABM6F202</accession>
<evidence type="ECO:0000256" key="1">
    <source>
        <dbReference type="SAM" id="Phobius"/>
    </source>
</evidence>
<keyword evidence="4" id="KW-1185">Reference proteome</keyword>
<dbReference type="Pfam" id="PF07811">
    <property type="entry name" value="TadE"/>
    <property type="match status" value="1"/>
</dbReference>
<reference evidence="3 4" key="1">
    <citation type="submission" date="2016-10" db="EMBL/GenBank/DDBJ databases">
        <title>Complete genome sequences of three Cupriavidus strains isolated from various Malaysian environments.</title>
        <authorList>
            <person name="Abdullah A.A.-A."/>
            <person name="Shafie N.A.H."/>
            <person name="Lau N.S."/>
        </authorList>
    </citation>
    <scope>NUCLEOTIDE SEQUENCE [LARGE SCALE GENOMIC DNA]</scope>
    <source>
        <strain evidence="3 4">USMAA1020</strain>
    </source>
</reference>